<dbReference type="Pfam" id="PF03861">
    <property type="entry name" value="ANTAR"/>
    <property type="match status" value="1"/>
</dbReference>
<keyword evidence="2" id="KW-0418">Kinase</keyword>
<dbReference type="SMART" id="SM01012">
    <property type="entry name" value="ANTAR"/>
    <property type="match status" value="1"/>
</dbReference>
<proteinExistence type="predicted"/>
<dbReference type="GO" id="GO:0003723">
    <property type="term" value="F:RNA binding"/>
    <property type="evidence" value="ECO:0007669"/>
    <property type="project" value="InterPro"/>
</dbReference>
<gene>
    <name evidence="6" type="ORF">SAMN05192576_2725</name>
</gene>
<organism evidence="6 7">
    <name type="scientific">Nocardioides szechwanensis</name>
    <dbReference type="NCBI Taxonomy" id="1005944"/>
    <lineage>
        <taxon>Bacteria</taxon>
        <taxon>Bacillati</taxon>
        <taxon>Actinomycetota</taxon>
        <taxon>Actinomycetes</taxon>
        <taxon>Propionibacteriales</taxon>
        <taxon>Nocardioidaceae</taxon>
        <taxon>Nocardioides</taxon>
    </lineage>
</organism>
<name>A0A1H0E0R1_9ACTN</name>
<dbReference type="Gene3D" id="3.30.450.40">
    <property type="match status" value="1"/>
</dbReference>
<feature type="domain" description="ANTAR" evidence="5">
    <location>
        <begin position="167"/>
        <end position="228"/>
    </location>
</feature>
<dbReference type="PIRSF" id="PIRSF036625">
    <property type="entry name" value="GAF_ANTAR"/>
    <property type="match status" value="1"/>
</dbReference>
<evidence type="ECO:0000256" key="3">
    <source>
        <dbReference type="ARBA" id="ARBA00023015"/>
    </source>
</evidence>
<dbReference type="RefSeq" id="WP_091025351.1">
    <property type="nucleotide sequence ID" value="NZ_BKAE01000013.1"/>
</dbReference>
<dbReference type="InterPro" id="IPR029016">
    <property type="entry name" value="GAF-like_dom_sf"/>
</dbReference>
<evidence type="ECO:0000259" key="5">
    <source>
        <dbReference type="PROSITE" id="PS50921"/>
    </source>
</evidence>
<keyword evidence="7" id="KW-1185">Reference proteome</keyword>
<dbReference type="InterPro" id="IPR011006">
    <property type="entry name" value="CheY-like_superfamily"/>
</dbReference>
<dbReference type="SUPFAM" id="SSF52172">
    <property type="entry name" value="CheY-like"/>
    <property type="match status" value="1"/>
</dbReference>
<keyword evidence="4" id="KW-0804">Transcription</keyword>
<dbReference type="PROSITE" id="PS50921">
    <property type="entry name" value="ANTAR"/>
    <property type="match status" value="1"/>
</dbReference>
<dbReference type="InterPro" id="IPR005561">
    <property type="entry name" value="ANTAR"/>
</dbReference>
<protein>
    <submittedName>
        <fullName evidence="6">ANTAR domain-containing protein</fullName>
    </submittedName>
</protein>
<dbReference type="InterPro" id="IPR003018">
    <property type="entry name" value="GAF"/>
</dbReference>
<evidence type="ECO:0000256" key="1">
    <source>
        <dbReference type="ARBA" id="ARBA00022679"/>
    </source>
</evidence>
<dbReference type="AlphaFoldDB" id="A0A1H0E0R1"/>
<dbReference type="GO" id="GO:0016301">
    <property type="term" value="F:kinase activity"/>
    <property type="evidence" value="ECO:0007669"/>
    <property type="project" value="UniProtKB-KW"/>
</dbReference>
<dbReference type="Pfam" id="PF13185">
    <property type="entry name" value="GAF_2"/>
    <property type="match status" value="1"/>
</dbReference>
<dbReference type="Gene3D" id="1.10.10.10">
    <property type="entry name" value="Winged helix-like DNA-binding domain superfamily/Winged helix DNA-binding domain"/>
    <property type="match status" value="1"/>
</dbReference>
<dbReference type="EMBL" id="FNIC01000004">
    <property type="protein sequence ID" value="SDN75980.1"/>
    <property type="molecule type" value="Genomic_DNA"/>
</dbReference>
<sequence length="237" mass="25516">MISAPDLSEFFVRVADTLVDDFDVVDFLDNLTTQAAAVSGAAAVGLVLSDHRGRVRFMAASNESGKMLELLQIQNEEGPCLDCLTTGIPVVNADLAHAADRWPRFAPRAIEAGFQSVHAFPMRLRHKVIGALNLFGTEDARFEADEVRVVQALADVATIALLQERSLTQAETLTEQLQGALNSRIVLEQAKGALAHAHGISMGEAFDQMRSRARSEGRRLVDVATEVLAGLEGGGRP</sequence>
<evidence type="ECO:0000256" key="2">
    <source>
        <dbReference type="ARBA" id="ARBA00022777"/>
    </source>
</evidence>
<dbReference type="STRING" id="1005944.SAMN05192576_2725"/>
<dbReference type="SUPFAM" id="SSF55781">
    <property type="entry name" value="GAF domain-like"/>
    <property type="match status" value="1"/>
</dbReference>
<keyword evidence="3" id="KW-0805">Transcription regulation</keyword>
<evidence type="ECO:0000313" key="7">
    <source>
        <dbReference type="Proteomes" id="UP000199004"/>
    </source>
</evidence>
<dbReference type="Proteomes" id="UP000199004">
    <property type="component" value="Unassembled WGS sequence"/>
</dbReference>
<evidence type="ECO:0000256" key="4">
    <source>
        <dbReference type="ARBA" id="ARBA00023163"/>
    </source>
</evidence>
<dbReference type="OrthoDB" id="3683444at2"/>
<dbReference type="SMART" id="SM00065">
    <property type="entry name" value="GAF"/>
    <property type="match status" value="1"/>
</dbReference>
<dbReference type="InterPro" id="IPR036388">
    <property type="entry name" value="WH-like_DNA-bd_sf"/>
</dbReference>
<evidence type="ECO:0000313" key="6">
    <source>
        <dbReference type="EMBL" id="SDN75980.1"/>
    </source>
</evidence>
<keyword evidence="1" id="KW-0808">Transferase</keyword>
<reference evidence="6 7" key="1">
    <citation type="submission" date="2016-10" db="EMBL/GenBank/DDBJ databases">
        <authorList>
            <person name="de Groot N.N."/>
        </authorList>
    </citation>
    <scope>NUCLEOTIDE SEQUENCE [LARGE SCALE GENOMIC DNA]</scope>
    <source>
        <strain evidence="6 7">CGMCC 1.11147</strain>
    </source>
</reference>
<dbReference type="InterPro" id="IPR012074">
    <property type="entry name" value="GAF_ANTAR"/>
</dbReference>
<accession>A0A1H0E0R1</accession>